<dbReference type="Proteomes" id="UP000515276">
    <property type="component" value="Chromosome"/>
</dbReference>
<evidence type="ECO:0000313" key="1">
    <source>
        <dbReference type="EMBL" id="QMV65183.1"/>
    </source>
</evidence>
<dbReference type="AlphaFoldDB" id="A0A7G5DTV8"/>
<dbReference type="InterPro" id="IPR036361">
    <property type="entry name" value="SAP_dom_sf"/>
</dbReference>
<dbReference type="RefSeq" id="WP_182371034.1">
    <property type="nucleotide sequence ID" value="NZ_CP059139.1"/>
</dbReference>
<organism evidence="1 2">
    <name type="scientific">Pseudomonas berkeleyensis</name>
    <dbReference type="NCBI Taxonomy" id="2726956"/>
    <lineage>
        <taxon>Bacteria</taxon>
        <taxon>Pseudomonadati</taxon>
        <taxon>Pseudomonadota</taxon>
        <taxon>Gammaproteobacteria</taxon>
        <taxon>Pseudomonadales</taxon>
        <taxon>Pseudomonadaceae</taxon>
        <taxon>Pseudomonas</taxon>
    </lineage>
</organism>
<name>A0A7G5DTV8_9PSED</name>
<keyword evidence="2" id="KW-1185">Reference proteome</keyword>
<evidence type="ECO:0000313" key="2">
    <source>
        <dbReference type="Proteomes" id="UP000515276"/>
    </source>
</evidence>
<sequence>MIKLTELFKFSPDGMAVVEYPAGEHELDGRALEIAQELGIVGAVAADPLKMNKDDLKAWLTAKGITFDAAANKDALLALVPK</sequence>
<protein>
    <recommendedName>
        <fullName evidence="3">HeH/LEM domain-containing protein</fullName>
    </recommendedName>
</protein>
<dbReference type="EMBL" id="CP059139">
    <property type="protein sequence ID" value="QMV65183.1"/>
    <property type="molecule type" value="Genomic_DNA"/>
</dbReference>
<accession>A0A7G5DTV8</accession>
<gene>
    <name evidence="1" type="ORF">HS968_09015</name>
</gene>
<proteinExistence type="predicted"/>
<dbReference type="Gene3D" id="1.10.720.30">
    <property type="entry name" value="SAP domain"/>
    <property type="match status" value="1"/>
</dbReference>
<reference evidence="1 2" key="1">
    <citation type="journal article" date="2020" name="G3 (Bethesda)">
        <title>CeMbio - The Caenorhabditis elegans Microbiome Resource.</title>
        <authorList>
            <person name="Dirksen P."/>
            <person name="Assie A."/>
            <person name="Zimmermann J."/>
            <person name="Zhang F."/>
            <person name="Tietje A.M."/>
            <person name="Marsh S.A."/>
            <person name="Felix M.A."/>
            <person name="Shapira M."/>
            <person name="Kaleta C."/>
            <person name="Schulenburg H."/>
            <person name="Samuel B."/>
        </authorList>
    </citation>
    <scope>NUCLEOTIDE SEQUENCE [LARGE SCALE GENOMIC DNA]</scope>
    <source>
        <strain evidence="1 2">MSPm1</strain>
    </source>
</reference>
<evidence type="ECO:0008006" key="3">
    <source>
        <dbReference type="Google" id="ProtNLM"/>
    </source>
</evidence>